<evidence type="ECO:0000313" key="14">
    <source>
        <dbReference type="EMBL" id="CRL03334.1"/>
    </source>
</evidence>
<dbReference type="GO" id="GO:0005777">
    <property type="term" value="C:peroxisome"/>
    <property type="evidence" value="ECO:0007669"/>
    <property type="project" value="UniProtKB-SubCell"/>
</dbReference>
<evidence type="ECO:0000256" key="9">
    <source>
        <dbReference type="ARBA" id="ARBA00023098"/>
    </source>
</evidence>
<reference evidence="14 15" key="1">
    <citation type="submission" date="2015-04" db="EMBL/GenBank/DDBJ databases">
        <authorList>
            <person name="Syromyatnikov M.Y."/>
            <person name="Popov V.N."/>
        </authorList>
    </citation>
    <scope>NUCLEOTIDE SEQUENCE [LARGE SCALE GENOMIC DNA]</scope>
</reference>
<dbReference type="InterPro" id="IPR029320">
    <property type="entry name" value="Acyl-CoA_ox_N"/>
</dbReference>
<evidence type="ECO:0000256" key="6">
    <source>
        <dbReference type="ARBA" id="ARBA00022827"/>
    </source>
</evidence>
<evidence type="ECO:0000256" key="3">
    <source>
        <dbReference type="ARBA" id="ARBA00004846"/>
    </source>
</evidence>
<keyword evidence="10" id="KW-0576">Peroxisome</keyword>
<dbReference type="PANTHER" id="PTHR10909">
    <property type="entry name" value="ELECTRON TRANSPORT OXIDOREDUCTASE"/>
    <property type="match status" value="1"/>
</dbReference>
<evidence type="ECO:0000256" key="8">
    <source>
        <dbReference type="ARBA" id="ARBA00023002"/>
    </source>
</evidence>
<evidence type="ECO:0000256" key="5">
    <source>
        <dbReference type="ARBA" id="ARBA00022630"/>
    </source>
</evidence>
<keyword evidence="15" id="KW-1185">Reference proteome</keyword>
<feature type="domain" description="Acyl-CoA oxidase C-alpha1" evidence="13">
    <location>
        <begin position="1835"/>
        <end position="1996"/>
    </location>
</feature>
<dbReference type="GO" id="GO:0055088">
    <property type="term" value="P:lipid homeostasis"/>
    <property type="evidence" value="ECO:0007669"/>
    <property type="project" value="TreeGrafter"/>
</dbReference>
<comment type="pathway">
    <text evidence="3">Lipid metabolism; peroxisomal fatty acid beta-oxidation.</text>
</comment>
<protein>
    <submittedName>
        <fullName evidence="14">CLUMA_CG016522, isoform A</fullName>
    </submittedName>
</protein>
<feature type="domain" description="Acyl-CoA oxidase C-terminal" evidence="11">
    <location>
        <begin position="1347"/>
        <end position="1519"/>
    </location>
</feature>
<dbReference type="Gene3D" id="2.40.110.10">
    <property type="entry name" value="Butyryl-CoA Dehydrogenase, subunit A, domain 2"/>
    <property type="match status" value="4"/>
</dbReference>
<keyword evidence="7" id="KW-0276">Fatty acid metabolism</keyword>
<evidence type="ECO:0000256" key="2">
    <source>
        <dbReference type="ARBA" id="ARBA00004275"/>
    </source>
</evidence>
<comment type="similarity">
    <text evidence="4">Belongs to the acyl-CoA oxidase family.</text>
</comment>
<dbReference type="Proteomes" id="UP000183832">
    <property type="component" value="Unassembled WGS sequence"/>
</dbReference>
<feature type="domain" description="Acyl-CoA oxidase C-terminal" evidence="11">
    <location>
        <begin position="488"/>
        <end position="634"/>
    </location>
</feature>
<keyword evidence="6" id="KW-0274">FAD</keyword>
<dbReference type="SUPFAM" id="SSF47203">
    <property type="entry name" value="Acyl-CoA dehydrogenase C-terminal domain-like"/>
    <property type="match status" value="8"/>
</dbReference>
<feature type="domain" description="Acyl-CoA oxidase C-alpha1" evidence="13">
    <location>
        <begin position="290"/>
        <end position="451"/>
    </location>
</feature>
<feature type="domain" description="Acyl-coenzyme A oxidase N-terminal" evidence="12">
    <location>
        <begin position="1570"/>
        <end position="1693"/>
    </location>
</feature>
<gene>
    <name evidence="14" type="ORF">CLUMA_CG016522</name>
</gene>
<keyword evidence="5" id="KW-0285">Flavoprotein</keyword>
<comment type="cofactor">
    <cofactor evidence="1">
        <name>FAD</name>
        <dbReference type="ChEBI" id="CHEBI:57692"/>
    </cofactor>
</comment>
<dbReference type="OrthoDB" id="538336at2759"/>
<feature type="domain" description="Acyl-CoA oxidase C-alpha1" evidence="13">
    <location>
        <begin position="917"/>
        <end position="1078"/>
    </location>
</feature>
<dbReference type="InterPro" id="IPR055060">
    <property type="entry name" value="ACOX_C_alpha1"/>
</dbReference>
<dbReference type="GO" id="GO:0003997">
    <property type="term" value="F:acyl-CoA oxidase activity"/>
    <property type="evidence" value="ECO:0007669"/>
    <property type="project" value="InterPro"/>
</dbReference>
<dbReference type="InterPro" id="IPR036250">
    <property type="entry name" value="AcylCo_DH-like_C"/>
</dbReference>
<dbReference type="STRING" id="568069.A0A1J1IW22"/>
<comment type="subcellular location">
    <subcellularLocation>
        <location evidence="2">Peroxisome</location>
    </subcellularLocation>
</comment>
<dbReference type="Gene3D" id="1.20.140.10">
    <property type="entry name" value="Butyryl-CoA Dehydrogenase, subunit A, domain 3"/>
    <property type="match status" value="8"/>
</dbReference>
<dbReference type="Pfam" id="PF01756">
    <property type="entry name" value="ACOX"/>
    <property type="match status" value="4"/>
</dbReference>
<dbReference type="FunFam" id="1.20.140.10:FF:000005">
    <property type="entry name" value="Acyl-coenzyme A oxidase"/>
    <property type="match status" value="3"/>
</dbReference>
<dbReference type="FunFam" id="1.10.540.10:FF:000006">
    <property type="entry name" value="Acyl-coenzyme A oxidase"/>
    <property type="match status" value="1"/>
</dbReference>
<dbReference type="Pfam" id="PF22924">
    <property type="entry name" value="ACOX_C_alpha1"/>
    <property type="match status" value="3"/>
</dbReference>
<feature type="domain" description="Acyl-coenzyme A oxidase N-terminal" evidence="12">
    <location>
        <begin position="650"/>
        <end position="775"/>
    </location>
</feature>
<dbReference type="InterPro" id="IPR002655">
    <property type="entry name" value="Acyl-CoA_oxidase_C"/>
</dbReference>
<dbReference type="FunFam" id="2.40.110.10:FF:000003">
    <property type="entry name" value="Acyl-coenzyme A oxidase"/>
    <property type="match status" value="3"/>
</dbReference>
<dbReference type="InterPro" id="IPR037069">
    <property type="entry name" value="AcylCoA_DH/ox_N_sf"/>
</dbReference>
<feature type="domain" description="Acyl-CoA oxidase C-terminal" evidence="11">
    <location>
        <begin position="1115"/>
        <end position="1287"/>
    </location>
</feature>
<dbReference type="Gene3D" id="1.10.540.10">
    <property type="entry name" value="Acyl-CoA dehydrogenase/oxidase, N-terminal domain"/>
    <property type="match status" value="4"/>
</dbReference>
<sequence length="2423" mass="272525">MLVFKVYVNPDLKEERDKVIFNVEEFTNWFHGGSDKVKEKRFLENYVLSDPQLQSDVDSSYLSHKEKYEEAIRRVVVVLRRLEKLQSEGHQINDLYVKVLGGLPVTNVLKEGHPLVTHMGMFIQSIDLLGNEEQKAEWYEKASRCKILGTYVQTEMGHGTFVRGIETTATYDPKTKEFVINSPSIRAYKWWPGGLGHTVNHAVVFAQLYSLGKHHGLQPFMVQIRDYETHMPMKGIIIGELGNKVGYNAVNNGFLGFNNVRIPLKNMMMKNAKVLENGEFMKTNSPILTYLVMTQTRVGIVRGMAEYLMKASTIAMRYSLVRRQSPIDPNSPEPKIIEHVTQQMKIFPSIAKVFAIKYAADNLIDLYYEVSADMKNGNLSRLPELHALSCCLKAVCTDEAARTVQICRLACGGHGYLNSSGFNDIYGNIVAAQHYEGENTIMNLQTARFLMKVWKQALNNEELTPNLQYMKNFIQNKGRRSHWDESVDGIIRAFQSATAGKVSLAYKHIEERKKFCSIEQATSQTGIELAKAAELYCQLFMLQSLANSIKNGVRQVSPALGNVLKNILELYAVDLAIKSLESLLQFVDISSADIERLQNKLESALKAFKINAIGIVDGFDIPDTVLGSTLGAYDVNQDLEDERRKISFKVEDFTKWYYGGDENVDEKKFLENIYQPIFELNNSIDMSYMSHKEKYEEAIRRATIVLKKVKEIQAQGQRGKDLYNKVFGNLGITSIFREGSPIGLHFSMFLPALRKLATVEQQAEWISRAWNLSIIGTYAQTEMGHGTFIRGLETTATYDTSTKEFVLHSPTITAYKWWPGSLGHTANYAIVFAQLYTLGKHHGLQPFIVQLRDEETHKPMKGITIGELGNKVGFNTVNNGFLGFDHVRIPLKNMLMKNAKVLDNGEFIRQKSSILTYGAMTLVRVRIVKDQAFYLSKAVTVAMRYALVRHQSPIEPDQPEPKIIEHVTQQMKIFPSITKTIVMQIAADSLNQMYLEVNLEVEKGDLSRLPELHALSCCLKAVCSNETVQAVEVCRLACGGHGYLNSSGFNDVFKMVTSAQTYEGENTVLLLQTARFLIKAYDQAVKGGRVTPSVSYLTNYVSGSNSTIEWNDLSPEGMLRALEIAAAGKIALAYKHVEMRKKFCSAEEAANQTGIELTKAAELHCQVFLLKSAITSLSGAGRSTPALALVLKDVLELFSVDLAVRLLGNLLQFVNIKSENIEKLHSMLESSLKKLRFNAIGIVDGFDIPDFVLGSTLGAYDGNVYERLLSEAKKSPLNQEDVNKSFHLNATAAQTYEGENTVLLLQTARYLIKAYGQVLNGEKLPPTVEYLKVFDTNTKYQWNDLSPEGILRALEITAAGKIALAYKHVEMRKKFCSAEEAANQTGIELTKAAELHCQVFLLKSAITSLSGAGRSTPALALVLKDVLELFSVDLAVRLLGNLLQFVNIKSENIEKLHSMLESSLKKLRFNAIGIVDGFDIPDFVLGSTLGAYDGNVYERLLSEAKKSPLNQEDVNKSFHLQFNNKFNINSVFNRFKSEQNTKPSLRIKMNRNMKVNPDLQEERDKISFKVQDFTNWYYGGEESVKEKKTIENLFFSKPELQINNDMSYMSHKEKYEEAIRRTVLLLKTIKELQSEGQTNIFNKRFGWDTFDSFIKEGSPIALHYGVFIPALKKLGTEDQQAEWISRAWNLSIIGTYAQTEMGHGTFIRGLETTATYDTSTKEFVLHSPTITAYKWWPGSLGHTANYAIVFAQLYTLGKHHGIQPFIVQLRDEETHKPLKGITIGDIGNKIGLNTIDNGFLGFDHVRIPLKNMLMKNAKIIESGEFIRQKSSVLNYGTMTLLRVGIVKEQSIFLSKAVTIAMRYALVRRQSPIEPDQPEPKIIEHVTQQMKIFPEIAKVLAIKSAADNLNEMYVEVTSDMEKGNLFRLSELHALSCCLKAVCTKETSFGVEVCRLACGGHGYLNSSGFNIIYRNATAAQTYEGENTVLLLQTARYLIKAYGQVLNGEKLPPTVEYLKVSDTNTKYQWNDLSPEGILRALEIAAAGKIALAYKHVEIRKKFCSAEEAANQTGIELTKAAELHCQVFLLKSAITSLSGAGRSTPALALVLKDVLELFSVDLAVRLLGNLLQFVNIKSENIEKLHSMLESSLKKLRFNAIGIVDGFDIPDFVLGSTLGAYDGNVYERLLSEAKKSPLNQEDVNKSFHLYLKPFMKSNFFALLVLFTRHKFGILSRKYLKMSSTTKVNRDLQDEREKVTFNVEEFTNWYHGGAQNVKDKKSIENFFLSDPELHDTIDMSYMSHKEKYEEAIRRTTVMLRKLKKMQSEGQGDILNTALGWTVFSSLLKEGSPIGLHYGMFLPALKKLGTIGQQSEWISRAWNLSIIGTYAQTEMGHGTFIRGLETTATYDTSTKEFVLHSPTITAYKVI</sequence>
<dbReference type="PANTHER" id="PTHR10909:SF250">
    <property type="entry name" value="PEROXISOMAL ACYL-COENZYME A OXIDASE 1"/>
    <property type="match status" value="1"/>
</dbReference>
<evidence type="ECO:0000256" key="7">
    <source>
        <dbReference type="ARBA" id="ARBA00022832"/>
    </source>
</evidence>
<name>A0A1J1IW22_9DIPT</name>
<accession>A0A1J1IW22</accession>
<evidence type="ECO:0000313" key="15">
    <source>
        <dbReference type="Proteomes" id="UP000183832"/>
    </source>
</evidence>
<proteinExistence type="inferred from homology"/>
<keyword evidence="9" id="KW-0443">Lipid metabolism</keyword>
<evidence type="ECO:0000259" key="13">
    <source>
        <dbReference type="Pfam" id="PF22924"/>
    </source>
</evidence>
<feature type="domain" description="Acyl-coenzyme A oxidase N-terminal" evidence="12">
    <location>
        <begin position="22"/>
        <end position="148"/>
    </location>
</feature>
<dbReference type="EMBL" id="CVRI01000059">
    <property type="protein sequence ID" value="CRL03334.1"/>
    <property type="molecule type" value="Genomic_DNA"/>
</dbReference>
<feature type="domain" description="Acyl-CoA oxidase C-terminal" evidence="11">
    <location>
        <begin position="2031"/>
        <end position="2211"/>
    </location>
</feature>
<dbReference type="InterPro" id="IPR009100">
    <property type="entry name" value="AcylCoA_DH/oxidase_NM_dom_sf"/>
</dbReference>
<dbReference type="GO" id="GO:0033540">
    <property type="term" value="P:fatty acid beta-oxidation using acyl-CoA oxidase"/>
    <property type="evidence" value="ECO:0007669"/>
    <property type="project" value="TreeGrafter"/>
</dbReference>
<evidence type="ECO:0000256" key="4">
    <source>
        <dbReference type="ARBA" id="ARBA00006288"/>
    </source>
</evidence>
<keyword evidence="8" id="KW-0560">Oxidoreductase</keyword>
<dbReference type="InterPro" id="IPR012258">
    <property type="entry name" value="Acyl-CoA_oxidase"/>
</dbReference>
<evidence type="ECO:0000256" key="1">
    <source>
        <dbReference type="ARBA" id="ARBA00001974"/>
    </source>
</evidence>
<evidence type="ECO:0000259" key="12">
    <source>
        <dbReference type="Pfam" id="PF14749"/>
    </source>
</evidence>
<dbReference type="Pfam" id="PF14749">
    <property type="entry name" value="Acyl-CoA_ox_N"/>
    <property type="match status" value="4"/>
</dbReference>
<dbReference type="GO" id="GO:0071949">
    <property type="term" value="F:FAD binding"/>
    <property type="evidence" value="ECO:0007669"/>
    <property type="project" value="InterPro"/>
</dbReference>
<evidence type="ECO:0000256" key="10">
    <source>
        <dbReference type="ARBA" id="ARBA00023140"/>
    </source>
</evidence>
<dbReference type="InterPro" id="IPR046373">
    <property type="entry name" value="Acyl-CoA_Oxase/DH_mid-dom_sf"/>
</dbReference>
<dbReference type="SUPFAM" id="SSF56645">
    <property type="entry name" value="Acyl-CoA dehydrogenase NM domain-like"/>
    <property type="match status" value="4"/>
</dbReference>
<evidence type="ECO:0000259" key="11">
    <source>
        <dbReference type="Pfam" id="PF01756"/>
    </source>
</evidence>
<feature type="domain" description="Acyl-coenzyme A oxidase N-terminal" evidence="12">
    <location>
        <begin position="2256"/>
        <end position="2380"/>
    </location>
</feature>
<organism evidence="14 15">
    <name type="scientific">Clunio marinus</name>
    <dbReference type="NCBI Taxonomy" id="568069"/>
    <lineage>
        <taxon>Eukaryota</taxon>
        <taxon>Metazoa</taxon>
        <taxon>Ecdysozoa</taxon>
        <taxon>Arthropoda</taxon>
        <taxon>Hexapoda</taxon>
        <taxon>Insecta</taxon>
        <taxon>Pterygota</taxon>
        <taxon>Neoptera</taxon>
        <taxon>Endopterygota</taxon>
        <taxon>Diptera</taxon>
        <taxon>Nematocera</taxon>
        <taxon>Chironomoidea</taxon>
        <taxon>Chironomidae</taxon>
        <taxon>Clunio</taxon>
    </lineage>
</organism>
<dbReference type="GO" id="GO:0005504">
    <property type="term" value="F:fatty acid binding"/>
    <property type="evidence" value="ECO:0007669"/>
    <property type="project" value="TreeGrafter"/>
</dbReference>